<dbReference type="OrthoDB" id="385327at2157"/>
<keyword evidence="1" id="KW-1133">Transmembrane helix</keyword>
<accession>A8MD89</accession>
<evidence type="ECO:0000313" key="2">
    <source>
        <dbReference type="EMBL" id="ABW01745.1"/>
    </source>
</evidence>
<dbReference type="HOGENOM" id="CLU_1399682_0_0_2"/>
<dbReference type="AlphaFoldDB" id="A8MD89"/>
<organism evidence="2 3">
    <name type="scientific">Caldivirga maquilingensis (strain ATCC 700844 / DSM 13496 / JCM 10307 / IC-167)</name>
    <dbReference type="NCBI Taxonomy" id="397948"/>
    <lineage>
        <taxon>Archaea</taxon>
        <taxon>Thermoproteota</taxon>
        <taxon>Thermoprotei</taxon>
        <taxon>Thermoproteales</taxon>
        <taxon>Thermoproteaceae</taxon>
        <taxon>Caldivirga</taxon>
    </lineage>
</organism>
<keyword evidence="1" id="KW-0812">Transmembrane</keyword>
<dbReference type="EMBL" id="CP000852">
    <property type="protein sequence ID" value="ABW01745.1"/>
    <property type="molecule type" value="Genomic_DNA"/>
</dbReference>
<dbReference type="KEGG" id="cma:Cmaq_0912"/>
<feature type="transmembrane region" description="Helical" evidence="1">
    <location>
        <begin position="82"/>
        <end position="105"/>
    </location>
</feature>
<dbReference type="RefSeq" id="WP_012185964.1">
    <property type="nucleotide sequence ID" value="NC_009954.1"/>
</dbReference>
<evidence type="ECO:0000313" key="3">
    <source>
        <dbReference type="Proteomes" id="UP000001137"/>
    </source>
</evidence>
<reference evidence="2 3" key="1">
    <citation type="submission" date="2007-10" db="EMBL/GenBank/DDBJ databases">
        <title>Complete sequence of Caldivirga maquilingensis IC-167.</title>
        <authorList>
            <consortium name="US DOE Joint Genome Institute"/>
            <person name="Copeland A."/>
            <person name="Lucas S."/>
            <person name="Lapidus A."/>
            <person name="Barry K."/>
            <person name="Glavina del Rio T."/>
            <person name="Dalin E."/>
            <person name="Tice H."/>
            <person name="Pitluck S."/>
            <person name="Saunders E."/>
            <person name="Brettin T."/>
            <person name="Bruce D."/>
            <person name="Detter J.C."/>
            <person name="Han C."/>
            <person name="Schmutz J."/>
            <person name="Larimer F."/>
            <person name="Land M."/>
            <person name="Hauser L."/>
            <person name="Kyrpides N."/>
            <person name="Ivanova N."/>
            <person name="Biddle J.F."/>
            <person name="Zhang Z."/>
            <person name="Fitz-Gibbon S.T."/>
            <person name="Lowe T.M."/>
            <person name="Saltikov C."/>
            <person name="House C.H."/>
            <person name="Richardson P."/>
        </authorList>
    </citation>
    <scope>NUCLEOTIDE SEQUENCE [LARGE SCALE GENOMIC DNA]</scope>
    <source>
        <strain evidence="3">ATCC 700844 / DSM 13496 / JCM 10307 / IC-167</strain>
    </source>
</reference>
<feature type="transmembrane region" description="Helical" evidence="1">
    <location>
        <begin position="7"/>
        <end position="24"/>
    </location>
</feature>
<feature type="transmembrane region" description="Helical" evidence="1">
    <location>
        <begin position="141"/>
        <end position="164"/>
    </location>
</feature>
<feature type="transmembrane region" description="Helical" evidence="1">
    <location>
        <begin position="170"/>
        <end position="188"/>
    </location>
</feature>
<evidence type="ECO:0000256" key="1">
    <source>
        <dbReference type="SAM" id="Phobius"/>
    </source>
</evidence>
<dbReference type="Proteomes" id="UP000001137">
    <property type="component" value="Chromosome"/>
</dbReference>
<keyword evidence="1" id="KW-0472">Membrane</keyword>
<proteinExistence type="predicted"/>
<sequence>MRIQLSLISIILPLIPYVVVFLYGDSTAKVISLVFMGLSVVIGVLGVIRGNPLAESLVSVVFISLVSILSSGYLVYSTHTYLLYINPIGLTILGYSIGFVELAIVSSMMLRMYNRLYGELTGKGYTEDEVKSELSEFTKNVITVSAIVLVISIIIYLLISSVTVSIIDPVTALVVFLIIYIILLRYVIRVNPAG</sequence>
<keyword evidence="3" id="KW-1185">Reference proteome</keyword>
<dbReference type="STRING" id="397948.Cmaq_0912"/>
<feature type="transmembrane region" description="Helical" evidence="1">
    <location>
        <begin position="57"/>
        <end position="76"/>
    </location>
</feature>
<feature type="transmembrane region" description="Helical" evidence="1">
    <location>
        <begin position="30"/>
        <end position="48"/>
    </location>
</feature>
<dbReference type="GeneID" id="5709334"/>
<name>A8MD89_CALMQ</name>
<dbReference type="eggNOG" id="arCOG08084">
    <property type="taxonomic scope" value="Archaea"/>
</dbReference>
<protein>
    <submittedName>
        <fullName evidence="2">Uncharacterized protein</fullName>
    </submittedName>
</protein>
<gene>
    <name evidence="2" type="ordered locus">Cmaq_0912</name>
</gene>